<proteinExistence type="predicted"/>
<name>A0A5C6MDD4_9PLAN</name>
<keyword evidence="3" id="KW-1185">Reference proteome</keyword>
<dbReference type="Proteomes" id="UP000321083">
    <property type="component" value="Unassembled WGS sequence"/>
</dbReference>
<reference evidence="2 3" key="2">
    <citation type="submission" date="2019-08" db="EMBL/GenBank/DDBJ databases">
        <authorList>
            <person name="Henke P."/>
        </authorList>
    </citation>
    <scope>NUCLEOTIDE SEQUENCE [LARGE SCALE GENOMIC DNA]</scope>
    <source>
        <strain evidence="2">Phe10_nw2017</strain>
    </source>
</reference>
<accession>A0A5C6MDD4</accession>
<dbReference type="EMBL" id="SRHE01000009">
    <property type="protein sequence ID" value="TWW12513.1"/>
    <property type="molecule type" value="Genomic_DNA"/>
</dbReference>
<comment type="caution">
    <text evidence="2">The sequence shown here is derived from an EMBL/GenBank/DDBJ whole genome shotgun (WGS) entry which is preliminary data.</text>
</comment>
<protein>
    <submittedName>
        <fullName evidence="2">Uncharacterized protein</fullName>
    </submittedName>
</protein>
<sequence length="341" mass="38282">MSGTGAQTGRGLGICKWLLVLGICSIVPGTMLRNMLSNVDRWQLWGQQAEQRTALKVAEYLALTRRLVAVVGEELRRIEAAVESGSPLQRRLVELQQDQQVCLARLTGGAVSESDNEFSQLLRRLTELRSTESGELRILREELQSVREELRGLAGGAEQAAVNQVCEAVDRLQAEWAQRLSPAAGGELKLAAGSLLVRCLELRQRLSSPEVPDEDLPARAGGLVLAEQAIVEQSEVLQRRRQEATEQREQQLRQAEHLQCVQLELQQQRERLQRLRGDLAEVQRRRESADGQWQQRQQLERAAAAARGEVDRESELLRLATELLRQEILAGSADRVMREEL</sequence>
<evidence type="ECO:0000313" key="2">
    <source>
        <dbReference type="EMBL" id="TWW12513.1"/>
    </source>
</evidence>
<evidence type="ECO:0000313" key="3">
    <source>
        <dbReference type="Proteomes" id="UP000321083"/>
    </source>
</evidence>
<dbReference type="AlphaFoldDB" id="A0A5C6MDD4"/>
<reference evidence="2 3" key="1">
    <citation type="submission" date="2019-08" db="EMBL/GenBank/DDBJ databases">
        <title>100 year-old enigma solved: identification of Planctomyces bekefii, the type genus and species of the phylum Planctomycetes.</title>
        <authorList>
            <person name="Svetlana D.N."/>
            <person name="Overmann J."/>
        </authorList>
    </citation>
    <scope>NUCLEOTIDE SEQUENCE [LARGE SCALE GENOMIC DNA]</scope>
    <source>
        <strain evidence="2">Phe10_nw2017</strain>
    </source>
</reference>
<evidence type="ECO:0000256" key="1">
    <source>
        <dbReference type="SAM" id="Coils"/>
    </source>
</evidence>
<keyword evidence="1" id="KW-0175">Coiled coil</keyword>
<organism evidence="2 3">
    <name type="scientific">Planctomyces bekefii</name>
    <dbReference type="NCBI Taxonomy" id="1653850"/>
    <lineage>
        <taxon>Bacteria</taxon>
        <taxon>Pseudomonadati</taxon>
        <taxon>Planctomycetota</taxon>
        <taxon>Planctomycetia</taxon>
        <taxon>Planctomycetales</taxon>
        <taxon>Planctomycetaceae</taxon>
        <taxon>Planctomyces</taxon>
    </lineage>
</organism>
<gene>
    <name evidence="2" type="ORF">E3A20_01220</name>
</gene>
<feature type="coiled-coil region" evidence="1">
    <location>
        <begin position="234"/>
        <end position="316"/>
    </location>
</feature>